<evidence type="ECO:0000256" key="1">
    <source>
        <dbReference type="SAM" id="MobiDB-lite"/>
    </source>
</evidence>
<dbReference type="EMBL" id="CP036271">
    <property type="protein sequence ID" value="QDT52652.1"/>
    <property type="molecule type" value="Genomic_DNA"/>
</dbReference>
<protein>
    <submittedName>
        <fullName evidence="2">Uncharacterized protein</fullName>
    </submittedName>
</protein>
<name>A0A517S971_9PLAN</name>
<dbReference type="Proteomes" id="UP000315700">
    <property type="component" value="Chromosome"/>
</dbReference>
<dbReference type="OrthoDB" id="215380at2"/>
<feature type="compositionally biased region" description="Basic and acidic residues" evidence="1">
    <location>
        <begin position="38"/>
        <end position="50"/>
    </location>
</feature>
<proteinExistence type="predicted"/>
<reference evidence="2 3" key="1">
    <citation type="submission" date="2019-02" db="EMBL/GenBank/DDBJ databases">
        <title>Deep-cultivation of Planctomycetes and their phenomic and genomic characterization uncovers novel biology.</title>
        <authorList>
            <person name="Wiegand S."/>
            <person name="Jogler M."/>
            <person name="Boedeker C."/>
            <person name="Pinto D."/>
            <person name="Vollmers J."/>
            <person name="Rivas-Marin E."/>
            <person name="Kohn T."/>
            <person name="Peeters S.H."/>
            <person name="Heuer A."/>
            <person name="Rast P."/>
            <person name="Oberbeckmann S."/>
            <person name="Bunk B."/>
            <person name="Jeske O."/>
            <person name="Meyerdierks A."/>
            <person name="Storesund J.E."/>
            <person name="Kallscheuer N."/>
            <person name="Luecker S."/>
            <person name="Lage O.M."/>
            <person name="Pohl T."/>
            <person name="Merkel B.J."/>
            <person name="Hornburger P."/>
            <person name="Mueller R.-W."/>
            <person name="Bruemmer F."/>
            <person name="Labrenz M."/>
            <person name="Spormann A.M."/>
            <person name="Op den Camp H."/>
            <person name="Overmann J."/>
            <person name="Amann R."/>
            <person name="Jetten M.S.M."/>
            <person name="Mascher T."/>
            <person name="Medema M.H."/>
            <person name="Devos D.P."/>
            <person name="Kaster A.-K."/>
            <person name="Ovreas L."/>
            <person name="Rohde M."/>
            <person name="Galperin M.Y."/>
            <person name="Jogler C."/>
        </authorList>
    </citation>
    <scope>NUCLEOTIDE SEQUENCE [LARGE SCALE GENOMIC DNA]</scope>
    <source>
        <strain evidence="2 3">Pan44</strain>
    </source>
</reference>
<dbReference type="AlphaFoldDB" id="A0A517S971"/>
<gene>
    <name evidence="2" type="ORF">Pan44_06640</name>
</gene>
<dbReference type="KEGG" id="ccos:Pan44_06640"/>
<feature type="region of interest" description="Disordered" evidence="1">
    <location>
        <begin position="33"/>
        <end position="61"/>
    </location>
</feature>
<dbReference type="RefSeq" id="WP_145027188.1">
    <property type="nucleotide sequence ID" value="NZ_CP036271.1"/>
</dbReference>
<evidence type="ECO:0000313" key="2">
    <source>
        <dbReference type="EMBL" id="QDT52652.1"/>
    </source>
</evidence>
<sequence length="61" mass="6824">MTSCPKHLAEVKRALAKKYTNLANIAGSIPKRKQFQTRADKHNRQAEAFERTAAQQAAEKA</sequence>
<dbReference type="InParanoid" id="A0A517S971"/>
<evidence type="ECO:0000313" key="3">
    <source>
        <dbReference type="Proteomes" id="UP000315700"/>
    </source>
</evidence>
<accession>A0A517S971</accession>
<keyword evidence="3" id="KW-1185">Reference proteome</keyword>
<organism evidence="2 3">
    <name type="scientific">Caulifigura coniformis</name>
    <dbReference type="NCBI Taxonomy" id="2527983"/>
    <lineage>
        <taxon>Bacteria</taxon>
        <taxon>Pseudomonadati</taxon>
        <taxon>Planctomycetota</taxon>
        <taxon>Planctomycetia</taxon>
        <taxon>Planctomycetales</taxon>
        <taxon>Planctomycetaceae</taxon>
        <taxon>Caulifigura</taxon>
    </lineage>
</organism>